<dbReference type="NCBIfam" id="NF040608">
    <property type="entry name" value="division_SteA"/>
    <property type="match status" value="1"/>
</dbReference>
<dbReference type="Proteomes" id="UP001310386">
    <property type="component" value="Unassembled WGS sequence"/>
</dbReference>
<keyword evidence="1" id="KW-0808">Transferase</keyword>
<gene>
    <name evidence="8" type="primary">steA</name>
    <name evidence="8" type="ORF">VF724_17880</name>
</gene>
<keyword evidence="3" id="KW-0418">Kinase</keyword>
<keyword evidence="5" id="KW-1133">Transmembrane helix</keyword>
<organism evidence="8 9">
    <name type="scientific">Ferviditalea candida</name>
    <dbReference type="NCBI Taxonomy" id="3108399"/>
    <lineage>
        <taxon>Bacteria</taxon>
        <taxon>Bacillati</taxon>
        <taxon>Bacillota</taxon>
        <taxon>Bacilli</taxon>
        <taxon>Bacillales</taxon>
        <taxon>Paenibacillaceae</taxon>
        <taxon>Ferviditalea</taxon>
    </lineage>
</organism>
<evidence type="ECO:0000256" key="3">
    <source>
        <dbReference type="ARBA" id="ARBA00022777"/>
    </source>
</evidence>
<keyword evidence="5" id="KW-0812">Transmembrane</keyword>
<dbReference type="RefSeq" id="WP_371755640.1">
    <property type="nucleotide sequence ID" value="NZ_JAYJLD010000037.1"/>
</dbReference>
<dbReference type="Pfam" id="PF04263">
    <property type="entry name" value="TPK_catalytic"/>
    <property type="match status" value="1"/>
</dbReference>
<evidence type="ECO:0000256" key="4">
    <source>
        <dbReference type="ARBA" id="ARBA00022840"/>
    </source>
</evidence>
<evidence type="ECO:0000256" key="2">
    <source>
        <dbReference type="ARBA" id="ARBA00022741"/>
    </source>
</evidence>
<keyword evidence="2" id="KW-0547">Nucleotide-binding</keyword>
<dbReference type="InterPro" id="IPR007371">
    <property type="entry name" value="TPK_catalytic"/>
</dbReference>
<dbReference type="SUPFAM" id="SSF63999">
    <property type="entry name" value="Thiamin pyrophosphokinase, catalytic domain"/>
    <property type="match status" value="1"/>
</dbReference>
<feature type="domain" description="Thiamin pyrophosphokinase catalytic" evidence="6">
    <location>
        <begin position="191"/>
        <end position="224"/>
    </location>
</feature>
<dbReference type="InterPro" id="IPR036759">
    <property type="entry name" value="TPK_catalytic_sf"/>
</dbReference>
<sequence length="370" mass="40845">MARGNAGVGRSTKKLLRAIAPRQIAVIHHQDIDEMGAAGLIEAKVKAVVNAAPTMSGKYPVNGPLFLLNAGIPVCEIAEEYFAFFADGREVVIEENFILHQGFRIPYTLFTRERWEQLNVLAGRNLGSRLSEFIDNTLHYARKEKDFVIHPLAVPLLRTAIQGRHVVVVVRGSGYKADLRALKDYIEDYRPVLIGVDGGADALLESGYTPDLIVGDMDSISDAALLCGSEILVHAYPDGRAPGIGRIESLGLQAQCIPAPGTSEDIALLVAFEKNAELIVSLGTHTHMIDFLEKGRKGMASTMLVRMKIGSKLVDAKGVSKLYHRPVKWRSMWIVPLAGFFPLATLALIHPGFRHFFSVMWTYVKFRIWS</sequence>
<keyword evidence="4" id="KW-0067">ATP-binding</keyword>
<reference evidence="8" key="1">
    <citation type="submission" date="2023-12" db="EMBL/GenBank/DDBJ databases">
        <title>Fervidustalea candida gen. nov., sp. nov., a novel member of the family Paenibacillaceae isolated from a geothermal area.</title>
        <authorList>
            <person name="Li W.-J."/>
            <person name="Jiao J.-Y."/>
            <person name="Chen Y."/>
        </authorList>
    </citation>
    <scope>NUCLEOTIDE SEQUENCE</scope>
    <source>
        <strain evidence="8">SYSU GA230002</strain>
    </source>
</reference>
<proteinExistence type="predicted"/>
<keyword evidence="5" id="KW-0472">Membrane</keyword>
<dbReference type="Pfam" id="PF12555">
    <property type="entry name" value="SteA-like_C"/>
    <property type="match status" value="1"/>
</dbReference>
<dbReference type="EMBL" id="JAYJLD010000037">
    <property type="protein sequence ID" value="MEB3103507.1"/>
    <property type="molecule type" value="Genomic_DNA"/>
</dbReference>
<name>A0ABU5ZML6_9BACL</name>
<feature type="transmembrane region" description="Helical" evidence="5">
    <location>
        <begin position="333"/>
        <end position="353"/>
    </location>
</feature>
<accession>A0ABU5ZML6</accession>
<feature type="domain" description="SteA-like C-terminal" evidence="7">
    <location>
        <begin position="317"/>
        <end position="363"/>
    </location>
</feature>
<evidence type="ECO:0000313" key="8">
    <source>
        <dbReference type="EMBL" id="MEB3103507.1"/>
    </source>
</evidence>
<evidence type="ECO:0000259" key="6">
    <source>
        <dbReference type="Pfam" id="PF04263"/>
    </source>
</evidence>
<protein>
    <submittedName>
        <fullName evidence="8">Cytokinetic ring protein SteA</fullName>
    </submittedName>
</protein>
<comment type="caution">
    <text evidence="8">The sequence shown here is derived from an EMBL/GenBank/DDBJ whole genome shotgun (WGS) entry which is preliminary data.</text>
</comment>
<keyword evidence="9" id="KW-1185">Reference proteome</keyword>
<evidence type="ECO:0000256" key="5">
    <source>
        <dbReference type="SAM" id="Phobius"/>
    </source>
</evidence>
<evidence type="ECO:0000313" key="9">
    <source>
        <dbReference type="Proteomes" id="UP001310386"/>
    </source>
</evidence>
<dbReference type="InterPro" id="IPR047795">
    <property type="entry name" value="Put_SteA-like"/>
</dbReference>
<evidence type="ECO:0000256" key="1">
    <source>
        <dbReference type="ARBA" id="ARBA00022679"/>
    </source>
</evidence>
<dbReference type="Gene3D" id="3.40.50.10240">
    <property type="entry name" value="Thiamin pyrophosphokinase, catalytic domain"/>
    <property type="match status" value="1"/>
</dbReference>
<dbReference type="InterPro" id="IPR022215">
    <property type="entry name" value="SteA-like_C"/>
</dbReference>
<evidence type="ECO:0000259" key="7">
    <source>
        <dbReference type="Pfam" id="PF12555"/>
    </source>
</evidence>